<gene>
    <name evidence="2" type="ORF">BZL30_1901</name>
</gene>
<proteinExistence type="predicted"/>
<evidence type="ECO:0000313" key="2">
    <source>
        <dbReference type="EMBL" id="OOK79218.1"/>
    </source>
</evidence>
<accession>A0A1V3XJE3</accession>
<comment type="caution">
    <text evidence="2">The sequence shown here is derived from an EMBL/GenBank/DDBJ whole genome shotgun (WGS) entry which is preliminary data.</text>
</comment>
<dbReference type="AlphaFoldDB" id="A0A1V3XJE3"/>
<sequence length="52" mass="5243">MLGAAVHPAGTPIEGQGGDSRPEQPEAGYPSGPVLRVRSNGTASGERSTEIP</sequence>
<reference evidence="2 3" key="1">
    <citation type="submission" date="2017-02" db="EMBL/GenBank/DDBJ databases">
        <title>Complete genome sequences of Mycobacterium kansasii strains isolated from rhesus macaques.</title>
        <authorList>
            <person name="Panda A."/>
            <person name="Nagaraj S."/>
            <person name="Zhao X."/>
            <person name="Tettelin H."/>
            <person name="Detolla L.J."/>
        </authorList>
    </citation>
    <scope>NUCLEOTIDE SEQUENCE [LARGE SCALE GENOMIC DNA]</scope>
    <source>
        <strain evidence="2 3">11-3813</strain>
    </source>
</reference>
<name>A0A1V3XJE3_MYCKA</name>
<feature type="region of interest" description="Disordered" evidence="1">
    <location>
        <begin position="1"/>
        <end position="52"/>
    </location>
</feature>
<evidence type="ECO:0000313" key="3">
    <source>
        <dbReference type="Proteomes" id="UP000189229"/>
    </source>
</evidence>
<dbReference type="Proteomes" id="UP000189229">
    <property type="component" value="Unassembled WGS sequence"/>
</dbReference>
<dbReference type="EMBL" id="MVBM01000002">
    <property type="protein sequence ID" value="OOK79218.1"/>
    <property type="molecule type" value="Genomic_DNA"/>
</dbReference>
<organism evidence="2 3">
    <name type="scientific">Mycobacterium kansasii</name>
    <dbReference type="NCBI Taxonomy" id="1768"/>
    <lineage>
        <taxon>Bacteria</taxon>
        <taxon>Bacillati</taxon>
        <taxon>Actinomycetota</taxon>
        <taxon>Actinomycetes</taxon>
        <taxon>Mycobacteriales</taxon>
        <taxon>Mycobacteriaceae</taxon>
        <taxon>Mycobacterium</taxon>
    </lineage>
</organism>
<evidence type="ECO:0000256" key="1">
    <source>
        <dbReference type="SAM" id="MobiDB-lite"/>
    </source>
</evidence>
<protein>
    <submittedName>
        <fullName evidence="2">Uncharacterized protein</fullName>
    </submittedName>
</protein>